<accession>A0A0R2NG73</accession>
<dbReference type="AlphaFoldDB" id="A0A0R2NG73"/>
<dbReference type="InterPro" id="IPR036665">
    <property type="entry name" value="PTS_IIA_glucitol/sorbitol_sf"/>
</dbReference>
<gene>
    <name evidence="2" type="ORF">IV88_GL000721</name>
</gene>
<comment type="caution">
    <text evidence="2">The sequence shown here is derived from an EMBL/GenBank/DDBJ whole genome shotgun (WGS) entry which is preliminary data.</text>
</comment>
<evidence type="ECO:0000313" key="3">
    <source>
        <dbReference type="Proteomes" id="UP000051249"/>
    </source>
</evidence>
<dbReference type="Pfam" id="PF03829">
    <property type="entry name" value="PTSIIA_gutA"/>
    <property type="match status" value="1"/>
</dbReference>
<dbReference type="SUPFAM" id="SSF141530">
    <property type="entry name" value="PTSIIA/GutA-like"/>
    <property type="match status" value="1"/>
</dbReference>
<dbReference type="GO" id="GO:0008982">
    <property type="term" value="F:protein-N(PI)-phosphohistidine-sugar phosphotransferase activity"/>
    <property type="evidence" value="ECO:0007669"/>
    <property type="project" value="InterPro"/>
</dbReference>
<dbReference type="Gene3D" id="2.40.33.40">
    <property type="entry name" value="Phosphotransferase system, glucitol/sorbitol-specific IIA component"/>
    <property type="match status" value="1"/>
</dbReference>
<dbReference type="Proteomes" id="UP000051249">
    <property type="component" value="Unassembled WGS sequence"/>
</dbReference>
<dbReference type="GO" id="GO:0005737">
    <property type="term" value="C:cytoplasm"/>
    <property type="evidence" value="ECO:0007669"/>
    <property type="project" value="InterPro"/>
</dbReference>
<dbReference type="PANTHER" id="PTHR40398">
    <property type="entry name" value="PTS SYSTEM GLUCITOL/SORBITOL-SPECIFIC EIIA COMPONENT"/>
    <property type="match status" value="1"/>
</dbReference>
<organism evidence="2 3">
    <name type="scientific">Pediococcus argentinicus</name>
    <dbReference type="NCBI Taxonomy" id="480391"/>
    <lineage>
        <taxon>Bacteria</taxon>
        <taxon>Bacillati</taxon>
        <taxon>Bacillota</taxon>
        <taxon>Bacilli</taxon>
        <taxon>Lactobacillales</taxon>
        <taxon>Lactobacillaceae</taxon>
        <taxon>Pediococcus</taxon>
    </lineage>
</organism>
<protein>
    <submittedName>
        <fullName evidence="2">PTS system, glucitol sorbitol-specific IIA component</fullName>
    </submittedName>
</protein>
<dbReference type="PANTHER" id="PTHR40398:SF1">
    <property type="entry name" value="PTS SYSTEM GLUCITOL_SORBITOL-SPECIFIC EIIA COMPONENT"/>
    <property type="match status" value="1"/>
</dbReference>
<dbReference type="GO" id="GO:0016301">
    <property type="term" value="F:kinase activity"/>
    <property type="evidence" value="ECO:0007669"/>
    <property type="project" value="TreeGrafter"/>
</dbReference>
<dbReference type="InterPro" id="IPR004716">
    <property type="entry name" value="PTS_IIA_glucitol/sorbitol-sp"/>
</dbReference>
<dbReference type="RefSeq" id="WP_057799778.1">
    <property type="nucleotide sequence ID" value="NZ_BJZZ01000019.1"/>
</dbReference>
<keyword evidence="3" id="KW-1185">Reference proteome</keyword>
<proteinExistence type="predicted"/>
<sequence>MISSKIIEIGKQAISKSDPLAILFDESATDDLKQVAIIQQFDKQSNKQLDIKAGSQIEIGDNEYEVKAVGKLVNGNMQNIGHATLVFDKIPETPLASAIYLEPYTFPEFKVGASINYK</sequence>
<reference evidence="2 3" key="1">
    <citation type="journal article" date="2015" name="Genome Announc.">
        <title>Expanding the biotechnology potential of lactobacilli through comparative genomics of 213 strains and associated genera.</title>
        <authorList>
            <person name="Sun Z."/>
            <person name="Harris H.M."/>
            <person name="McCann A."/>
            <person name="Guo C."/>
            <person name="Argimon S."/>
            <person name="Zhang W."/>
            <person name="Yang X."/>
            <person name="Jeffery I.B."/>
            <person name="Cooney J.C."/>
            <person name="Kagawa T.F."/>
            <person name="Liu W."/>
            <person name="Song Y."/>
            <person name="Salvetti E."/>
            <person name="Wrobel A."/>
            <person name="Rasinkangas P."/>
            <person name="Parkhill J."/>
            <person name="Rea M.C."/>
            <person name="O'Sullivan O."/>
            <person name="Ritari J."/>
            <person name="Douillard F.P."/>
            <person name="Paul Ross R."/>
            <person name="Yang R."/>
            <person name="Briner A.E."/>
            <person name="Felis G.E."/>
            <person name="de Vos W.M."/>
            <person name="Barrangou R."/>
            <person name="Klaenhammer T.R."/>
            <person name="Caufield P.W."/>
            <person name="Cui Y."/>
            <person name="Zhang H."/>
            <person name="O'Toole P.W."/>
        </authorList>
    </citation>
    <scope>NUCLEOTIDE SEQUENCE [LARGE SCALE GENOMIC DNA]</scope>
    <source>
        <strain evidence="2 3">DSM 23026</strain>
    </source>
</reference>
<evidence type="ECO:0000313" key="2">
    <source>
        <dbReference type="EMBL" id="KRO24806.1"/>
    </source>
</evidence>
<comment type="caution">
    <text evidence="1">Lacks conserved residue(s) required for the propagation of feature annotation.</text>
</comment>
<evidence type="ECO:0000256" key="1">
    <source>
        <dbReference type="PROSITE-ProRule" id="PRU00420"/>
    </source>
</evidence>
<dbReference type="GO" id="GO:0009401">
    <property type="term" value="P:phosphoenolpyruvate-dependent sugar phosphotransferase system"/>
    <property type="evidence" value="ECO:0007669"/>
    <property type="project" value="InterPro"/>
</dbReference>
<dbReference type="PROSITE" id="PS51097">
    <property type="entry name" value="PTS_EIIA_TYPE_5"/>
    <property type="match status" value="1"/>
</dbReference>
<dbReference type="EMBL" id="JQCQ01000021">
    <property type="protein sequence ID" value="KRO24806.1"/>
    <property type="molecule type" value="Genomic_DNA"/>
</dbReference>
<name>A0A0R2NG73_9LACO</name>
<dbReference type="OrthoDB" id="7065254at2"/>
<dbReference type="PATRIC" id="fig|480391.4.peg.732"/>